<gene>
    <name evidence="3" type="ORF">ZIOFF_075317</name>
</gene>
<dbReference type="SUPFAM" id="SSF53448">
    <property type="entry name" value="Nucleotide-diphospho-sugar transferases"/>
    <property type="match status" value="1"/>
</dbReference>
<dbReference type="Pfam" id="PF25247">
    <property type="entry name" value="LbH_GLGC"/>
    <property type="match status" value="1"/>
</dbReference>
<sequence length="512" mass="56809">MAFEGSWWQQRHHIPLEEAQVCCHGDAAFGSSFLSDPQAQFHLHATLRVEAPKKQLEAVAGVLGWGGQQKLVAVREEAAESGKLFSCWFSSVLAIICDEEPGTKLYPLTKRRSKSALPIAAHYRIIDFVVSNCINSDITKIYALTQFNSTSLNSHISRAYSDVGLGKDGFVEVLTSYQSTEDLGWFKGNADAVRKWLWRLEEHQVEDVLVLPGHHLYEMDYGRLISAHRDTGAHITMAMAANGRRNYDTSLNFLLRDPVHELKLTLDSIQDQSLVVTTGTRTYPDLDVKNMGIYVISKDVLFRLLQEELPDAYDFETEVIQGAVSLGMKVHAYMFDGHWDDLMSIQAFYQANMESLSKPFNINFHNKQPAVYTLPNYVPPTTISDAVVKSSIVGDGCLLNRCKISHSVIGKGTCIGDGATIEKSVVMGSDIYQAELQWNTTLLQGSDIPVGIGEKTHIQKAIIDKNARIGKNVKIINRDGVQQCDREACGYIISGGIVIVMKNAIIPDGSIL</sequence>
<dbReference type="PANTHER" id="PTHR43523">
    <property type="entry name" value="GLUCOSE-1-PHOSPHATE ADENYLYLTRANSFERASE-RELATED"/>
    <property type="match status" value="1"/>
</dbReference>
<evidence type="ECO:0000313" key="4">
    <source>
        <dbReference type="Proteomes" id="UP000734854"/>
    </source>
</evidence>
<dbReference type="SUPFAM" id="SSF51161">
    <property type="entry name" value="Trimeric LpxA-like enzymes"/>
    <property type="match status" value="1"/>
</dbReference>
<dbReference type="CDD" id="cd02508">
    <property type="entry name" value="ADP_Glucose_PP"/>
    <property type="match status" value="1"/>
</dbReference>
<dbReference type="Proteomes" id="UP000734854">
    <property type="component" value="Unassembled WGS sequence"/>
</dbReference>
<accession>A0A8J5C4L1</accession>
<protein>
    <recommendedName>
        <fullName evidence="2">Nucleotidyl transferase domain-containing protein</fullName>
    </recommendedName>
</protein>
<dbReference type="UniPathway" id="UPA00152"/>
<evidence type="ECO:0000259" key="2">
    <source>
        <dbReference type="Pfam" id="PF00483"/>
    </source>
</evidence>
<dbReference type="Gene3D" id="3.90.550.10">
    <property type="entry name" value="Spore Coat Polysaccharide Biosynthesis Protein SpsA, Chain A"/>
    <property type="match status" value="1"/>
</dbReference>
<keyword evidence="4" id="KW-1185">Reference proteome</keyword>
<evidence type="ECO:0000256" key="1">
    <source>
        <dbReference type="ARBA" id="ARBA00010443"/>
    </source>
</evidence>
<dbReference type="CDD" id="cd04651">
    <property type="entry name" value="LbH_G1P_AT_C"/>
    <property type="match status" value="1"/>
</dbReference>
<dbReference type="InterPro" id="IPR029044">
    <property type="entry name" value="Nucleotide-diphossugar_trans"/>
</dbReference>
<feature type="domain" description="Nucleotidyl transferase" evidence="2">
    <location>
        <begin position="289"/>
        <end position="356"/>
    </location>
</feature>
<dbReference type="Gene3D" id="2.160.10.10">
    <property type="entry name" value="Hexapeptide repeat proteins"/>
    <property type="match status" value="1"/>
</dbReference>
<feature type="domain" description="Nucleotidyl transferase" evidence="2">
    <location>
        <begin position="102"/>
        <end position="241"/>
    </location>
</feature>
<dbReference type="Pfam" id="PF00483">
    <property type="entry name" value="NTP_transferase"/>
    <property type="match status" value="2"/>
</dbReference>
<name>A0A8J5C4L1_ZINOF</name>
<dbReference type="InterPro" id="IPR005835">
    <property type="entry name" value="NTP_transferase_dom"/>
</dbReference>
<dbReference type="InterPro" id="IPR011004">
    <property type="entry name" value="Trimer_LpxA-like_sf"/>
</dbReference>
<comment type="caution">
    <text evidence="3">The sequence shown here is derived from an EMBL/GenBank/DDBJ whole genome shotgun (WGS) entry which is preliminary data.</text>
</comment>
<dbReference type="InterPro" id="IPR011831">
    <property type="entry name" value="ADP-Glc_PPase"/>
</dbReference>
<organism evidence="3 4">
    <name type="scientific">Zingiber officinale</name>
    <name type="common">Ginger</name>
    <name type="synonym">Amomum zingiber</name>
    <dbReference type="NCBI Taxonomy" id="94328"/>
    <lineage>
        <taxon>Eukaryota</taxon>
        <taxon>Viridiplantae</taxon>
        <taxon>Streptophyta</taxon>
        <taxon>Embryophyta</taxon>
        <taxon>Tracheophyta</taxon>
        <taxon>Spermatophyta</taxon>
        <taxon>Magnoliopsida</taxon>
        <taxon>Liliopsida</taxon>
        <taxon>Zingiberales</taxon>
        <taxon>Zingiberaceae</taxon>
        <taxon>Zingiber</taxon>
    </lineage>
</organism>
<reference evidence="3 4" key="1">
    <citation type="submission" date="2020-08" db="EMBL/GenBank/DDBJ databases">
        <title>Plant Genome Project.</title>
        <authorList>
            <person name="Zhang R.-G."/>
        </authorList>
    </citation>
    <scope>NUCLEOTIDE SEQUENCE [LARGE SCALE GENOMIC DNA]</scope>
    <source>
        <tissue evidence="3">Rhizome</tissue>
    </source>
</reference>
<evidence type="ECO:0000313" key="3">
    <source>
        <dbReference type="EMBL" id="KAG6466876.1"/>
    </source>
</evidence>
<proteinExistence type="inferred from homology"/>
<dbReference type="GO" id="GO:0019252">
    <property type="term" value="P:starch biosynthetic process"/>
    <property type="evidence" value="ECO:0007669"/>
    <property type="project" value="UniProtKB-UniPathway"/>
</dbReference>
<dbReference type="AlphaFoldDB" id="A0A8J5C4L1"/>
<dbReference type="GO" id="GO:0008878">
    <property type="term" value="F:glucose-1-phosphate adenylyltransferase activity"/>
    <property type="evidence" value="ECO:0007669"/>
    <property type="project" value="InterPro"/>
</dbReference>
<dbReference type="EMBL" id="JACMSC010000109">
    <property type="protein sequence ID" value="KAG6466876.1"/>
    <property type="molecule type" value="Genomic_DNA"/>
</dbReference>
<comment type="similarity">
    <text evidence="1">Belongs to the bacterial/plant glucose-1-phosphate adenylyltransferase family.</text>
</comment>
<dbReference type="GO" id="GO:0005978">
    <property type="term" value="P:glycogen biosynthetic process"/>
    <property type="evidence" value="ECO:0007669"/>
    <property type="project" value="InterPro"/>
</dbReference>
<dbReference type="PANTHER" id="PTHR43523:SF17">
    <property type="entry name" value="INACTIVE GLUCOSE-1-PHOSPHATE ADENYLYLTRANSFERASE SMALL SUBUNIT 2, CHLOROPLASTIC"/>
    <property type="match status" value="1"/>
</dbReference>